<gene>
    <name evidence="3" type="ORF">EAT49_16235</name>
</gene>
<dbReference type="Pfam" id="PF07498">
    <property type="entry name" value="Rho_N"/>
    <property type="match status" value="1"/>
</dbReference>
<sequence>MPGKNHGPAIKKPDAYEDLREQGYDKGKAAAISNAQANPELEPSKKGGKTPAYEDWTRDELYGRAQELGIEGRSDMTKDELIEALRS</sequence>
<dbReference type="EMBL" id="RDRB01000009">
    <property type="protein sequence ID" value="ROT98490.1"/>
    <property type="molecule type" value="Genomic_DNA"/>
</dbReference>
<dbReference type="InterPro" id="IPR055642">
    <property type="entry name" value="DUF7218"/>
</dbReference>
<dbReference type="InterPro" id="IPR036269">
    <property type="entry name" value="Rho_N_sf"/>
</dbReference>
<feature type="region of interest" description="Disordered" evidence="1">
    <location>
        <begin position="1"/>
        <end position="58"/>
    </location>
</feature>
<proteinExistence type="predicted"/>
<dbReference type="SUPFAM" id="SSF68912">
    <property type="entry name" value="Rho N-terminal domain-like"/>
    <property type="match status" value="1"/>
</dbReference>
<dbReference type="Proteomes" id="UP000268016">
    <property type="component" value="Unassembled WGS sequence"/>
</dbReference>
<name>A0A3N2QTJ8_9RHOB</name>
<dbReference type="GO" id="GO:0006353">
    <property type="term" value="P:DNA-templated transcription termination"/>
    <property type="evidence" value="ECO:0007669"/>
    <property type="project" value="InterPro"/>
</dbReference>
<evidence type="ECO:0000256" key="1">
    <source>
        <dbReference type="SAM" id="MobiDB-lite"/>
    </source>
</evidence>
<feature type="domain" description="Rho termination factor-like N-terminal" evidence="2">
    <location>
        <begin position="59"/>
        <end position="85"/>
    </location>
</feature>
<dbReference type="AlphaFoldDB" id="A0A3N2QTJ8"/>
<comment type="caution">
    <text evidence="3">The sequence shown here is derived from an EMBL/GenBank/DDBJ whole genome shotgun (WGS) entry which is preliminary data.</text>
</comment>
<feature type="compositionally biased region" description="Basic and acidic residues" evidence="1">
    <location>
        <begin position="11"/>
        <end position="28"/>
    </location>
</feature>
<dbReference type="RefSeq" id="WP_123643357.1">
    <property type="nucleotide sequence ID" value="NZ_ML119089.1"/>
</dbReference>
<dbReference type="OrthoDB" id="215254at2"/>
<evidence type="ECO:0000259" key="2">
    <source>
        <dbReference type="Pfam" id="PF07498"/>
    </source>
</evidence>
<keyword evidence="4" id="KW-1185">Reference proteome</keyword>
<evidence type="ECO:0000313" key="4">
    <source>
        <dbReference type="Proteomes" id="UP000268016"/>
    </source>
</evidence>
<evidence type="ECO:0000313" key="3">
    <source>
        <dbReference type="EMBL" id="ROT98490.1"/>
    </source>
</evidence>
<dbReference type="Pfam" id="PF23855">
    <property type="entry name" value="DUF7218"/>
    <property type="match status" value="1"/>
</dbReference>
<organism evidence="3 4">
    <name type="scientific">Histidinibacterium lentulum</name>
    <dbReference type="NCBI Taxonomy" id="2480588"/>
    <lineage>
        <taxon>Bacteria</taxon>
        <taxon>Pseudomonadati</taxon>
        <taxon>Pseudomonadota</taxon>
        <taxon>Alphaproteobacteria</taxon>
        <taxon>Rhodobacterales</taxon>
        <taxon>Paracoccaceae</taxon>
        <taxon>Histidinibacterium</taxon>
    </lineage>
</organism>
<accession>A0A3N2QTJ8</accession>
<dbReference type="InterPro" id="IPR011112">
    <property type="entry name" value="Rho-like_N"/>
</dbReference>
<protein>
    <submittedName>
        <fullName evidence="3">Rho termination factor</fullName>
    </submittedName>
</protein>
<reference evidence="3 4" key="1">
    <citation type="submission" date="2018-10" db="EMBL/GenBank/DDBJ databases">
        <title>Histidinibacterium lentulum gen. nov., sp. nov., a marine bacterium from the culture broth of Picochlorum sp. 122.</title>
        <authorList>
            <person name="Wang G."/>
        </authorList>
    </citation>
    <scope>NUCLEOTIDE SEQUENCE [LARGE SCALE GENOMIC DNA]</scope>
    <source>
        <strain evidence="3 4">B17</strain>
    </source>
</reference>